<name>A0A7G5B809_9CAUD</name>
<dbReference type="Proteomes" id="UP000515258">
    <property type="component" value="Segment"/>
</dbReference>
<proteinExistence type="predicted"/>
<evidence type="ECO:0008006" key="3">
    <source>
        <dbReference type="Google" id="ProtNLM"/>
    </source>
</evidence>
<dbReference type="PROSITE" id="PS51257">
    <property type="entry name" value="PROKAR_LIPOPROTEIN"/>
    <property type="match status" value="1"/>
</dbReference>
<evidence type="ECO:0000313" key="1">
    <source>
        <dbReference type="EMBL" id="QMV32432.1"/>
    </source>
</evidence>
<reference evidence="1 2" key="1">
    <citation type="submission" date="2020-07" db="EMBL/GenBank/DDBJ databases">
        <title>Ralstonia phages.</title>
        <authorList>
            <person name="Trotereau A."/>
            <person name="Boyer C."/>
            <person name="Torres-Barcelo C."/>
        </authorList>
    </citation>
    <scope>NUCLEOTIDE SEQUENCE [LARGE SCALE GENOMIC DNA]</scope>
</reference>
<evidence type="ECO:0000313" key="2">
    <source>
        <dbReference type="Proteomes" id="UP000515258"/>
    </source>
</evidence>
<sequence length="151" mass="14563">MKKLITLCLAMTAALLAACATTPTGGQQPLPTPAQVAAQVCPSAQAVLTVLAMPGAVDAAVQADLASATLIVNAVCAASATVTVLDLHNLAGNGLPVLLKIVQASPLPDKDKQAAVLGVAVAQAALAPIMAASTAAPVNSAAPSASPAAAK</sequence>
<protein>
    <recommendedName>
        <fullName evidence="3">Lipoprotein</fullName>
    </recommendedName>
</protein>
<dbReference type="EMBL" id="MT740726">
    <property type="protein sequence ID" value="QMV32432.1"/>
    <property type="molecule type" value="Genomic_DNA"/>
</dbReference>
<gene>
    <name evidence="1" type="ORF">U2_00057</name>
</gene>
<organism evidence="1 2">
    <name type="scientific">Ralstonia phage Albius</name>
    <dbReference type="NCBI Taxonomy" id="2759712"/>
    <lineage>
        <taxon>Viruses</taxon>
        <taxon>Duplodnaviria</taxon>
        <taxon>Heunggongvirae</taxon>
        <taxon>Uroviricota</taxon>
        <taxon>Caudoviricetes</taxon>
        <taxon>Rahariannevirus</taxon>
        <taxon>Rahariannevirus raharianne</taxon>
    </lineage>
</organism>
<accession>A0A7G5B809</accession>